<dbReference type="InterPro" id="IPR006311">
    <property type="entry name" value="TAT_signal"/>
</dbReference>
<feature type="domain" description="Calcineurin-like phosphoesterase" evidence="1">
    <location>
        <begin position="245"/>
        <end position="414"/>
    </location>
</feature>
<dbReference type="Gene3D" id="3.60.21.10">
    <property type="match status" value="1"/>
</dbReference>
<dbReference type="PANTHER" id="PTHR43143">
    <property type="entry name" value="METALLOPHOSPHOESTERASE, CALCINEURIN SUPERFAMILY"/>
    <property type="match status" value="1"/>
</dbReference>
<dbReference type="SUPFAM" id="SSF56300">
    <property type="entry name" value="Metallo-dependent phosphatases"/>
    <property type="match status" value="1"/>
</dbReference>
<dbReference type="PANTHER" id="PTHR43143:SF1">
    <property type="entry name" value="SERINE_THREONINE-PROTEIN PHOSPHATASE CPPED1"/>
    <property type="match status" value="1"/>
</dbReference>
<gene>
    <name evidence="2" type="ORF">GCM10023350_04890</name>
</gene>
<evidence type="ECO:0000313" key="3">
    <source>
        <dbReference type="Proteomes" id="UP001499882"/>
    </source>
</evidence>
<dbReference type="Pfam" id="PF00149">
    <property type="entry name" value="Metallophos"/>
    <property type="match status" value="1"/>
</dbReference>
<evidence type="ECO:0000313" key="2">
    <source>
        <dbReference type="EMBL" id="GAA4725380.1"/>
    </source>
</evidence>
<dbReference type="InterPro" id="IPR004843">
    <property type="entry name" value="Calcineurin-like_PHP"/>
</dbReference>
<dbReference type="Proteomes" id="UP001499882">
    <property type="component" value="Unassembled WGS sequence"/>
</dbReference>
<dbReference type="EMBL" id="BAABKN010000005">
    <property type="protein sequence ID" value="GAA4725380.1"/>
    <property type="molecule type" value="Genomic_DNA"/>
</dbReference>
<dbReference type="PROSITE" id="PS51318">
    <property type="entry name" value="TAT"/>
    <property type="match status" value="1"/>
</dbReference>
<dbReference type="InterPro" id="IPR022506">
    <property type="entry name" value="Metallophosphoesterase_PPA1498"/>
</dbReference>
<comment type="caution">
    <text evidence="2">The sequence shown here is derived from an EMBL/GenBank/DDBJ whole genome shotgun (WGS) entry which is preliminary data.</text>
</comment>
<proteinExistence type="predicted"/>
<reference evidence="3" key="1">
    <citation type="journal article" date="2019" name="Int. J. Syst. Evol. Microbiol.">
        <title>The Global Catalogue of Microorganisms (GCM) 10K type strain sequencing project: providing services to taxonomists for standard genome sequencing and annotation.</title>
        <authorList>
            <consortium name="The Broad Institute Genomics Platform"/>
            <consortium name="The Broad Institute Genome Sequencing Center for Infectious Disease"/>
            <person name="Wu L."/>
            <person name="Ma J."/>
        </authorList>
    </citation>
    <scope>NUCLEOTIDE SEQUENCE [LARGE SCALE GENOMIC DNA]</scope>
    <source>
        <strain evidence="3">JCM 18532</strain>
    </source>
</reference>
<organism evidence="2 3">
    <name type="scientific">Nocardioides endophyticus</name>
    <dbReference type="NCBI Taxonomy" id="1353775"/>
    <lineage>
        <taxon>Bacteria</taxon>
        <taxon>Bacillati</taxon>
        <taxon>Actinomycetota</taxon>
        <taxon>Actinomycetes</taxon>
        <taxon>Propionibacteriales</taxon>
        <taxon>Nocardioidaceae</taxon>
        <taxon>Nocardioides</taxon>
    </lineage>
</organism>
<accession>A0ABP8YC36</accession>
<dbReference type="RefSeq" id="WP_345524970.1">
    <property type="nucleotide sequence ID" value="NZ_BAABKN010000005.1"/>
</dbReference>
<keyword evidence="3" id="KW-1185">Reference proteome</keyword>
<dbReference type="NCBIfam" id="TIGR03767">
    <property type="entry name" value="P_acnes_RR"/>
    <property type="match status" value="1"/>
</dbReference>
<dbReference type="InterPro" id="IPR029052">
    <property type="entry name" value="Metallo-depent_PP-like"/>
</dbReference>
<dbReference type="InterPro" id="IPR051918">
    <property type="entry name" value="STPP_CPPED1"/>
</dbReference>
<name>A0ABP8YC36_9ACTN</name>
<evidence type="ECO:0000259" key="1">
    <source>
        <dbReference type="Pfam" id="PF00149"/>
    </source>
</evidence>
<sequence>MQISRRDLIRSSAVVGGVVALGGVGLADAAVAGTSPVTRATTRTTRLAKGPAGAGGWRPVVKQSGENYLVRRGLGAPARKGRAKRRKPLLAFAQISDVHIIDTESPLRIESGENFSSSAYRPQEILTGQVADAMVREINAIGRGPVTGRRLALTIQTGDNSDTSQYNELRWNIDLLDGGTVAINSGDPARYEGVMDQSDFHSPMFWHPDGTPAGKTPDDALAKYGFPTIPGLLEAAGRPFEAAGLNMPWYSAMGNHDGLVQGNFTPNDTYRNRAIGSAKEVPGGTRTVTADPNRRLLDKAAWVNEHFKTTGTPKGHGFTGENKAKKTAYYYFDKGRVRFVVLDTVATSGERGALDKKQFAWLKRLLDQSKRKLVVLVSHHPLASFADPNLASEIAGTLTRRPNVIAWINGHSHTNQIWAHPRKEKGKVVGGFWEINTASHIDWPQQARLLEIVDNRDNTLSIFTTMIDHGGAVEFNGDLTDPTQLAGLSRVLAANDWQEREDNREGARSARNVELLVRTPDFLRKKKKKK</sequence>
<protein>
    <submittedName>
        <fullName evidence="2">TIGR03767 family metallophosphoesterase</fullName>
    </submittedName>
</protein>